<dbReference type="InterPro" id="IPR041661">
    <property type="entry name" value="ZN622/Rei1/Reh1_Znf-C2H2"/>
</dbReference>
<dbReference type="AlphaFoldDB" id="A0A1E7F2A3"/>
<evidence type="ECO:0000259" key="2">
    <source>
        <dbReference type="Pfam" id="PF12756"/>
    </source>
</evidence>
<dbReference type="Proteomes" id="UP000095751">
    <property type="component" value="Unassembled WGS sequence"/>
</dbReference>
<feature type="region of interest" description="Disordered" evidence="1">
    <location>
        <begin position="273"/>
        <end position="293"/>
    </location>
</feature>
<dbReference type="GO" id="GO:0030687">
    <property type="term" value="C:preribosome, large subunit precursor"/>
    <property type="evidence" value="ECO:0007669"/>
    <property type="project" value="TreeGrafter"/>
</dbReference>
<dbReference type="PANTHER" id="PTHR13182:SF8">
    <property type="entry name" value="CYTOPLASMIC 60S SUBUNIT BIOGENESIS FACTOR ZNF622"/>
    <property type="match status" value="1"/>
</dbReference>
<proteinExistence type="predicted"/>
<dbReference type="OrthoDB" id="19329at2759"/>
<sequence length="448" mass="50939">MSLTSTTAPGSTFASRSELADHYKSDWHKYNLKRREAGLTLLEEKEFKARLQAALALRKEKEKKNGTDHIKNLNKKDYSKKKQNKKTNSNKVNNNAVISSSDDTKMEVEEGIPPSEENSDNNDTINNDETTKATRSSRLPAALVESQENPEIDPKQCLFDQHQSETLEENIKYMQKAYGFFLPDQDCLVDLEGLLGYAHEKIKLGHYCLYCEKTFPTWQGCQQHMINKEHCKVRYEEGFWDELDPFYDFRKDNKEFAGDEEGSEMDVDNDAMKEEDDGWEDVPNGDNDDDDESKQIYEGYEREIARFGLDVTALGELVFPDGRVVGHRALNRYYKQRLRSPTSDKPSVQAAQAAAGERLYDGRVIGINQHKLKHEGAAHGSGKGILVSGGGGAFSTLSLYRFRAAIRKQRKGDEKGRRLKYLQTQNMNKMDKKANRMVTGVSVAHAPR</sequence>
<accession>A0A1E7F2A3</accession>
<dbReference type="InterPro" id="IPR036236">
    <property type="entry name" value="Znf_C2H2_sf"/>
</dbReference>
<keyword evidence="4" id="KW-1185">Reference proteome</keyword>
<evidence type="ECO:0000313" key="4">
    <source>
        <dbReference type="Proteomes" id="UP000095751"/>
    </source>
</evidence>
<feature type="region of interest" description="Disordered" evidence="1">
    <location>
        <begin position="60"/>
        <end position="136"/>
    </location>
</feature>
<dbReference type="GO" id="GO:0042273">
    <property type="term" value="P:ribosomal large subunit biogenesis"/>
    <property type="evidence" value="ECO:0007669"/>
    <property type="project" value="TreeGrafter"/>
</dbReference>
<dbReference type="PANTHER" id="PTHR13182">
    <property type="entry name" value="ZINC FINGER PROTEIN 622"/>
    <property type="match status" value="1"/>
</dbReference>
<name>A0A1E7F2A3_9STRA</name>
<reference evidence="3 4" key="1">
    <citation type="submission" date="2016-09" db="EMBL/GenBank/DDBJ databases">
        <title>Extensive genetic diversity and differential bi-allelic expression allows diatom success in the polar Southern Ocean.</title>
        <authorList>
            <consortium name="DOE Joint Genome Institute"/>
            <person name="Mock T."/>
            <person name="Otillar R.P."/>
            <person name="Strauss J."/>
            <person name="Dupont C."/>
            <person name="Frickenhaus S."/>
            <person name="Maumus F."/>
            <person name="Mcmullan M."/>
            <person name="Sanges R."/>
            <person name="Schmutz J."/>
            <person name="Toseland A."/>
            <person name="Valas R."/>
            <person name="Veluchamy A."/>
            <person name="Ward B.J."/>
            <person name="Allen A."/>
            <person name="Barry K."/>
            <person name="Falciatore A."/>
            <person name="Ferrante M."/>
            <person name="Fortunato A.E."/>
            <person name="Gloeckner G."/>
            <person name="Gruber A."/>
            <person name="Hipkin R."/>
            <person name="Janech M."/>
            <person name="Kroth P."/>
            <person name="Leese F."/>
            <person name="Lindquist E."/>
            <person name="Lyon B.R."/>
            <person name="Martin J."/>
            <person name="Mayer C."/>
            <person name="Parker M."/>
            <person name="Quesneville H."/>
            <person name="Raymond J."/>
            <person name="Uhlig C."/>
            <person name="Valentin K.U."/>
            <person name="Worden A.Z."/>
            <person name="Armbrust E.V."/>
            <person name="Bowler C."/>
            <person name="Green B."/>
            <person name="Moulton V."/>
            <person name="Van Oosterhout C."/>
            <person name="Grigoriev I."/>
        </authorList>
    </citation>
    <scope>NUCLEOTIDE SEQUENCE [LARGE SCALE GENOMIC DNA]</scope>
    <source>
        <strain evidence="3 4">CCMP1102</strain>
    </source>
</reference>
<gene>
    <name evidence="3" type="ORF">FRACYDRAFT_227717</name>
</gene>
<dbReference type="InterPro" id="IPR040025">
    <property type="entry name" value="Znf622/Rei1/Reh1"/>
</dbReference>
<dbReference type="Pfam" id="PF12756">
    <property type="entry name" value="zf-C2H2_2"/>
    <property type="match status" value="1"/>
</dbReference>
<dbReference type="SUPFAM" id="SSF57667">
    <property type="entry name" value="beta-beta-alpha zinc fingers"/>
    <property type="match status" value="1"/>
</dbReference>
<evidence type="ECO:0000313" key="3">
    <source>
        <dbReference type="EMBL" id="OEU12331.1"/>
    </source>
</evidence>
<organism evidence="3 4">
    <name type="scientific">Fragilariopsis cylindrus CCMP1102</name>
    <dbReference type="NCBI Taxonomy" id="635003"/>
    <lineage>
        <taxon>Eukaryota</taxon>
        <taxon>Sar</taxon>
        <taxon>Stramenopiles</taxon>
        <taxon>Ochrophyta</taxon>
        <taxon>Bacillariophyta</taxon>
        <taxon>Bacillariophyceae</taxon>
        <taxon>Bacillariophycidae</taxon>
        <taxon>Bacillariales</taxon>
        <taxon>Bacillariaceae</taxon>
        <taxon>Fragilariopsis</taxon>
    </lineage>
</organism>
<dbReference type="KEGG" id="fcy:FRACYDRAFT_227717"/>
<feature type="compositionally biased region" description="Low complexity" evidence="1">
    <location>
        <begin position="86"/>
        <end position="95"/>
    </location>
</feature>
<protein>
    <recommendedName>
        <fullName evidence="2">ZN622/Rei1/Reh1 zinc finger C2H2-type domain-containing protein</fullName>
    </recommendedName>
</protein>
<evidence type="ECO:0000256" key="1">
    <source>
        <dbReference type="SAM" id="MobiDB-lite"/>
    </source>
</evidence>
<dbReference type="InParanoid" id="A0A1E7F2A3"/>
<feature type="compositionally biased region" description="Basic and acidic residues" evidence="1">
    <location>
        <begin position="60"/>
        <end position="77"/>
    </location>
</feature>
<dbReference type="EMBL" id="KV784365">
    <property type="protein sequence ID" value="OEU12331.1"/>
    <property type="molecule type" value="Genomic_DNA"/>
</dbReference>
<feature type="domain" description="ZN622/Rei1/Reh1 zinc finger C2H2-type" evidence="2">
    <location>
        <begin position="156"/>
        <end position="253"/>
    </location>
</feature>